<evidence type="ECO:0000256" key="5">
    <source>
        <dbReference type="ARBA" id="ARBA00011738"/>
    </source>
</evidence>
<keyword evidence="11" id="KW-1185">Reference proteome</keyword>
<dbReference type="InterPro" id="IPR000652">
    <property type="entry name" value="Triosephosphate_isomerase"/>
</dbReference>
<reference evidence="10" key="1">
    <citation type="submission" date="2022-06" db="EMBL/GenBank/DDBJ databases">
        <authorList>
            <consortium name="SYNGENTA / RWTH Aachen University"/>
        </authorList>
    </citation>
    <scope>NUCLEOTIDE SEQUENCE</scope>
</reference>
<comment type="pathway">
    <text evidence="3 9">Carbohydrate biosynthesis; gluconeogenesis.</text>
</comment>
<dbReference type="CDD" id="cd00311">
    <property type="entry name" value="TIM"/>
    <property type="match status" value="1"/>
</dbReference>
<dbReference type="FunFam" id="3.20.20.70:FF:000016">
    <property type="entry name" value="Triosephosphate isomerase"/>
    <property type="match status" value="1"/>
</dbReference>
<evidence type="ECO:0000313" key="10">
    <source>
        <dbReference type="EMBL" id="CAH7684858.1"/>
    </source>
</evidence>
<keyword evidence="7 9" id="KW-0324">Glycolysis</keyword>
<evidence type="ECO:0000256" key="9">
    <source>
        <dbReference type="RuleBase" id="RU363013"/>
    </source>
</evidence>
<comment type="subunit">
    <text evidence="5">Homodimer.</text>
</comment>
<dbReference type="InterPro" id="IPR013785">
    <property type="entry name" value="Aldolase_TIM"/>
</dbReference>
<dbReference type="InterPro" id="IPR035990">
    <property type="entry name" value="TIM_sf"/>
</dbReference>
<comment type="caution">
    <text evidence="10">The sequence shown here is derived from an EMBL/GenBank/DDBJ whole genome shotgun (WGS) entry which is preliminary data.</text>
</comment>
<dbReference type="GO" id="GO:0004807">
    <property type="term" value="F:triose-phosphate isomerase activity"/>
    <property type="evidence" value="ECO:0007669"/>
    <property type="project" value="UniProtKB-EC"/>
</dbReference>
<gene>
    <name evidence="10" type="ORF">PPACK8108_LOCUS19293</name>
</gene>
<comment type="catalytic activity">
    <reaction evidence="1 9">
        <text>D-glyceraldehyde 3-phosphate = dihydroxyacetone phosphate</text>
        <dbReference type="Rhea" id="RHEA:18585"/>
        <dbReference type="ChEBI" id="CHEBI:57642"/>
        <dbReference type="ChEBI" id="CHEBI:59776"/>
        <dbReference type="EC" id="5.3.1.1"/>
    </reaction>
</comment>
<name>A0AAV0BBY2_PHAPC</name>
<protein>
    <recommendedName>
        <fullName evidence="9">Triosephosphate isomerase</fullName>
        <ecNumber evidence="9">5.3.1.1</ecNumber>
    </recommendedName>
</protein>
<dbReference type="GO" id="GO:0046166">
    <property type="term" value="P:glyceraldehyde-3-phosphate biosynthetic process"/>
    <property type="evidence" value="ECO:0007669"/>
    <property type="project" value="TreeGrafter"/>
</dbReference>
<accession>A0AAV0BBY2</accession>
<evidence type="ECO:0000256" key="8">
    <source>
        <dbReference type="ARBA" id="ARBA00023235"/>
    </source>
</evidence>
<proteinExistence type="inferred from homology"/>
<dbReference type="GO" id="GO:0006096">
    <property type="term" value="P:glycolytic process"/>
    <property type="evidence" value="ECO:0007669"/>
    <property type="project" value="UniProtKB-KW"/>
</dbReference>
<dbReference type="GO" id="GO:0006094">
    <property type="term" value="P:gluconeogenesis"/>
    <property type="evidence" value="ECO:0007669"/>
    <property type="project" value="UniProtKB-KW"/>
</dbReference>
<dbReference type="AlphaFoldDB" id="A0AAV0BBY2"/>
<evidence type="ECO:0000313" key="11">
    <source>
        <dbReference type="Proteomes" id="UP001153365"/>
    </source>
</evidence>
<sequence length="255" mass="28215">MPHRKFFVAGNFKMNGTQDSLLQIVKNLSESDLDPDTEIVIAPPSLYLLPIRDAVKSNILVSAQNGYFEKSGAFTGEISFPHLVDAKIPYVILGHPERRSVFHEDSDFIGEKTGAALESNLSVIACIGEDLTERGSNKTFQVIESQLDCIKKGIEKHHQNWDKVVIAYDPIWVIGTSQVVTPKRAQEVHKSIREWLKKNVNEETAEKIRIIYAGGVNAGNCLELSCGMDVDGFLVGGASLRPEFVEIVNSGKAKY</sequence>
<comment type="similarity">
    <text evidence="4 9">Belongs to the triosephosphate isomerase family.</text>
</comment>
<evidence type="ECO:0000256" key="2">
    <source>
        <dbReference type="ARBA" id="ARBA00004680"/>
    </source>
</evidence>
<dbReference type="Proteomes" id="UP001153365">
    <property type="component" value="Unassembled WGS sequence"/>
</dbReference>
<dbReference type="InterPro" id="IPR022896">
    <property type="entry name" value="TrioseP_Isoase_bac/euk"/>
</dbReference>
<keyword evidence="6 9" id="KW-0312">Gluconeogenesis</keyword>
<dbReference type="GO" id="GO:0005829">
    <property type="term" value="C:cytosol"/>
    <property type="evidence" value="ECO:0007669"/>
    <property type="project" value="TreeGrafter"/>
</dbReference>
<dbReference type="SUPFAM" id="SSF51351">
    <property type="entry name" value="Triosephosphate isomerase (TIM)"/>
    <property type="match status" value="1"/>
</dbReference>
<comment type="pathway">
    <text evidence="2 9">Carbohydrate degradation; glycolysis; D-glyceraldehyde 3-phosphate from glycerone phosphate: step 1/1.</text>
</comment>
<evidence type="ECO:0000256" key="7">
    <source>
        <dbReference type="ARBA" id="ARBA00023152"/>
    </source>
</evidence>
<keyword evidence="8 9" id="KW-0413">Isomerase</keyword>
<dbReference type="EMBL" id="CALTRL010005689">
    <property type="protein sequence ID" value="CAH7684858.1"/>
    <property type="molecule type" value="Genomic_DNA"/>
</dbReference>
<dbReference type="Gene3D" id="3.20.20.70">
    <property type="entry name" value="Aldolase class I"/>
    <property type="match status" value="1"/>
</dbReference>
<evidence type="ECO:0000256" key="4">
    <source>
        <dbReference type="ARBA" id="ARBA00007422"/>
    </source>
</evidence>
<dbReference type="PROSITE" id="PS51440">
    <property type="entry name" value="TIM_2"/>
    <property type="match status" value="1"/>
</dbReference>
<dbReference type="NCBIfam" id="TIGR00419">
    <property type="entry name" value="tim"/>
    <property type="match status" value="1"/>
</dbReference>
<dbReference type="PANTHER" id="PTHR21139">
    <property type="entry name" value="TRIOSEPHOSPHATE ISOMERASE"/>
    <property type="match status" value="1"/>
</dbReference>
<dbReference type="HAMAP" id="MF_00147_B">
    <property type="entry name" value="TIM_B"/>
    <property type="match status" value="1"/>
</dbReference>
<organism evidence="10 11">
    <name type="scientific">Phakopsora pachyrhizi</name>
    <name type="common">Asian soybean rust disease fungus</name>
    <dbReference type="NCBI Taxonomy" id="170000"/>
    <lineage>
        <taxon>Eukaryota</taxon>
        <taxon>Fungi</taxon>
        <taxon>Dikarya</taxon>
        <taxon>Basidiomycota</taxon>
        <taxon>Pucciniomycotina</taxon>
        <taxon>Pucciniomycetes</taxon>
        <taxon>Pucciniales</taxon>
        <taxon>Phakopsoraceae</taxon>
        <taxon>Phakopsora</taxon>
    </lineage>
</organism>
<dbReference type="Pfam" id="PF00121">
    <property type="entry name" value="TIM"/>
    <property type="match status" value="1"/>
</dbReference>
<evidence type="ECO:0000256" key="6">
    <source>
        <dbReference type="ARBA" id="ARBA00022432"/>
    </source>
</evidence>
<evidence type="ECO:0000256" key="3">
    <source>
        <dbReference type="ARBA" id="ARBA00004742"/>
    </source>
</evidence>
<dbReference type="EC" id="5.3.1.1" evidence="9"/>
<dbReference type="PANTHER" id="PTHR21139:SF41">
    <property type="entry name" value="TRIOSEPHOSPHATE ISOMERASE"/>
    <property type="match status" value="1"/>
</dbReference>
<dbReference type="GO" id="GO:0019563">
    <property type="term" value="P:glycerol catabolic process"/>
    <property type="evidence" value="ECO:0007669"/>
    <property type="project" value="TreeGrafter"/>
</dbReference>
<evidence type="ECO:0000256" key="1">
    <source>
        <dbReference type="ARBA" id="ARBA00000474"/>
    </source>
</evidence>